<dbReference type="OrthoDB" id="4366346at2759"/>
<keyword evidence="2" id="KW-1185">Reference proteome</keyword>
<evidence type="ECO:0000313" key="1">
    <source>
        <dbReference type="EMBL" id="KOS37987.1"/>
    </source>
</evidence>
<gene>
    <name evidence="1" type="ORF">ACN38_g11208</name>
</gene>
<organism evidence="1 2">
    <name type="scientific">Penicillium nordicum</name>
    <dbReference type="NCBI Taxonomy" id="229535"/>
    <lineage>
        <taxon>Eukaryota</taxon>
        <taxon>Fungi</taxon>
        <taxon>Dikarya</taxon>
        <taxon>Ascomycota</taxon>
        <taxon>Pezizomycotina</taxon>
        <taxon>Eurotiomycetes</taxon>
        <taxon>Eurotiomycetidae</taxon>
        <taxon>Eurotiales</taxon>
        <taxon>Aspergillaceae</taxon>
        <taxon>Penicillium</taxon>
    </lineage>
</organism>
<comment type="caution">
    <text evidence="1">The sequence shown here is derived from an EMBL/GenBank/DDBJ whole genome shotgun (WGS) entry which is preliminary data.</text>
</comment>
<dbReference type="AlphaFoldDB" id="A0A0M8NV77"/>
<name>A0A0M8NV77_9EURO</name>
<accession>A0A0M8NV77</accession>
<evidence type="ECO:0000313" key="2">
    <source>
        <dbReference type="Proteomes" id="UP000037696"/>
    </source>
</evidence>
<dbReference type="EMBL" id="LHQQ01000280">
    <property type="protein sequence ID" value="KOS37987.1"/>
    <property type="molecule type" value="Genomic_DNA"/>
</dbReference>
<protein>
    <submittedName>
        <fullName evidence="1">Uncharacterized protein</fullName>
    </submittedName>
</protein>
<sequence length="97" mass="11584">MLELPPDVKENAIEYCLQFRQSMSYRTDIADYSGTKPMDWDWDWDRFDLGSFSTIRSLQFTIRWDKERPNESDDTPSVNTRSYRLFAVREDGEMLEA</sequence>
<dbReference type="Proteomes" id="UP000037696">
    <property type="component" value="Unassembled WGS sequence"/>
</dbReference>
<reference evidence="1 2" key="1">
    <citation type="submission" date="2015-08" db="EMBL/GenBank/DDBJ databases">
        <title>Genome sequencing of Penicillium nordicum.</title>
        <authorList>
            <person name="Nguyen H.D."/>
            <person name="Seifert K.A."/>
        </authorList>
    </citation>
    <scope>NUCLEOTIDE SEQUENCE [LARGE SCALE GENOMIC DNA]</scope>
    <source>
        <strain evidence="1 2">DAOMC 185683</strain>
    </source>
</reference>
<proteinExistence type="predicted"/>